<evidence type="ECO:0000313" key="2">
    <source>
        <dbReference type="EMBL" id="MBC8581755.1"/>
    </source>
</evidence>
<protein>
    <submittedName>
        <fullName evidence="2">ImmA/IrrE family metallo-endopeptidase</fullName>
    </submittedName>
</protein>
<keyword evidence="3" id="KW-1185">Reference proteome</keyword>
<organism evidence="2 3">
    <name type="scientific">Zhenhengia yiwuensis</name>
    <dbReference type="NCBI Taxonomy" id="2763666"/>
    <lineage>
        <taxon>Bacteria</taxon>
        <taxon>Bacillati</taxon>
        <taxon>Bacillota</taxon>
        <taxon>Clostridia</taxon>
        <taxon>Lachnospirales</taxon>
        <taxon>Lachnospiraceae</taxon>
        <taxon>Zhenhengia</taxon>
    </lineage>
</organism>
<dbReference type="InterPro" id="IPR010359">
    <property type="entry name" value="IrrE_HExxH"/>
</dbReference>
<dbReference type="Gene3D" id="1.10.10.2910">
    <property type="match status" value="1"/>
</dbReference>
<dbReference type="PANTHER" id="PTHR43236">
    <property type="entry name" value="ANTITOXIN HIGA1"/>
    <property type="match status" value="1"/>
</dbReference>
<gene>
    <name evidence="2" type="ORF">H8718_20005</name>
</gene>
<dbReference type="EMBL" id="JACRSY010000094">
    <property type="protein sequence ID" value="MBC8581755.1"/>
    <property type="molecule type" value="Genomic_DNA"/>
</dbReference>
<dbReference type="InterPro" id="IPR052345">
    <property type="entry name" value="Rad_response_metalloprotease"/>
</dbReference>
<evidence type="ECO:0000259" key="1">
    <source>
        <dbReference type="Pfam" id="PF06114"/>
    </source>
</evidence>
<feature type="domain" description="IrrE N-terminal-like" evidence="1">
    <location>
        <begin position="24"/>
        <end position="119"/>
    </location>
</feature>
<dbReference type="RefSeq" id="WP_249334826.1">
    <property type="nucleotide sequence ID" value="NZ_JACRSY010000094.1"/>
</dbReference>
<dbReference type="Pfam" id="PF06114">
    <property type="entry name" value="Peptidase_M78"/>
    <property type="match status" value="1"/>
</dbReference>
<dbReference type="AlphaFoldDB" id="A0A926EMF8"/>
<dbReference type="Proteomes" id="UP000655830">
    <property type="component" value="Unassembled WGS sequence"/>
</dbReference>
<reference evidence="2" key="1">
    <citation type="submission" date="2020-08" db="EMBL/GenBank/DDBJ databases">
        <title>Genome public.</title>
        <authorList>
            <person name="Liu C."/>
            <person name="Sun Q."/>
        </authorList>
    </citation>
    <scope>NUCLEOTIDE SEQUENCE</scope>
    <source>
        <strain evidence="2">NSJ-12</strain>
    </source>
</reference>
<accession>A0A926EMF8</accession>
<comment type="caution">
    <text evidence="2">The sequence shown here is derived from an EMBL/GenBank/DDBJ whole genome shotgun (WGS) entry which is preliminary data.</text>
</comment>
<name>A0A926EMF8_9FIRM</name>
<proteinExistence type="predicted"/>
<dbReference type="PANTHER" id="PTHR43236:SF1">
    <property type="entry name" value="BLL7220 PROTEIN"/>
    <property type="match status" value="1"/>
</dbReference>
<sequence>MINISLRVKNLINRHETRDPKRIAKDLNIHVRYLPYETTKGYFIKIKGNKFIIINSNLDEVTQTIVLAHELGHALLHSNQRNFLKYEKGILLTQDDDLFNSNCMYENQANKFAAELLLHSDLEFIGEAIDKTTYEMLLRIKQTKIY</sequence>
<evidence type="ECO:0000313" key="3">
    <source>
        <dbReference type="Proteomes" id="UP000655830"/>
    </source>
</evidence>